<sequence length="203" mass="22566">MRVIDGDTIDVRINGSTERVRYIGINTPERDQPGYSEATQANRRLVESGPLWLARDVSERDRFGRLLRYVIAGEQFANLALVEQGMAQAATFPPDVRCADTYLAAQQRARENGAGLWANRAAPAAQPTIMPATGQQCHPAYPDICIPPPPPDLDCRDIPHRRFRVDWTYGDPHNFDGNRDGIGCERQGDDEGEASLLLPQRAL</sequence>
<dbReference type="SMART" id="SM00318">
    <property type="entry name" value="SNc"/>
    <property type="match status" value="1"/>
</dbReference>
<dbReference type="SUPFAM" id="SSF50199">
    <property type="entry name" value="Staphylococcal nuclease"/>
    <property type="match status" value="1"/>
</dbReference>
<evidence type="ECO:0000313" key="6">
    <source>
        <dbReference type="Proteomes" id="UP000078287"/>
    </source>
</evidence>
<reference evidence="5 6" key="1">
    <citation type="submission" date="2016-04" db="EMBL/GenBank/DDBJ databases">
        <title>Chloroflexus islandicus sp. nov., a thermophilic filamentous anoxygenic phototrophic bacterium from geyser Strokkur (Iceland).</title>
        <authorList>
            <person name="Gaisin V.A."/>
            <person name="Kalashnikov A.M."/>
            <person name="Sukhacheva M.V."/>
            <person name="Grouzdev D.S."/>
            <person name="Ivanov T.M."/>
            <person name="Kuznetsov B."/>
            <person name="Gorlenko V.M."/>
        </authorList>
    </citation>
    <scope>NUCLEOTIDE SEQUENCE [LARGE SCALE GENOMIC DNA]</scope>
    <source>
        <strain evidence="6">isl-2</strain>
    </source>
</reference>
<dbReference type="STRING" id="1707952.A6A03_19500"/>
<dbReference type="Proteomes" id="UP000078287">
    <property type="component" value="Unassembled WGS sequence"/>
</dbReference>
<organism evidence="5 6">
    <name type="scientific">Chloroflexus islandicus</name>
    <dbReference type="NCBI Taxonomy" id="1707952"/>
    <lineage>
        <taxon>Bacteria</taxon>
        <taxon>Bacillati</taxon>
        <taxon>Chloroflexota</taxon>
        <taxon>Chloroflexia</taxon>
        <taxon>Chloroflexales</taxon>
        <taxon>Chloroflexineae</taxon>
        <taxon>Chloroflexaceae</taxon>
        <taxon>Chloroflexus</taxon>
    </lineage>
</organism>
<evidence type="ECO:0000313" key="5">
    <source>
        <dbReference type="EMBL" id="OAN39816.1"/>
    </source>
</evidence>
<keyword evidence="2" id="KW-0255">Endonuclease</keyword>
<keyword evidence="6" id="KW-1185">Reference proteome</keyword>
<gene>
    <name evidence="5" type="ORF">A6A03_19500</name>
</gene>
<dbReference type="GO" id="GO:0016787">
    <property type="term" value="F:hydrolase activity"/>
    <property type="evidence" value="ECO:0007669"/>
    <property type="project" value="UniProtKB-KW"/>
</dbReference>
<evidence type="ECO:0000256" key="3">
    <source>
        <dbReference type="ARBA" id="ARBA00022801"/>
    </source>
</evidence>
<dbReference type="Pfam" id="PF00565">
    <property type="entry name" value="SNase"/>
    <property type="match status" value="1"/>
</dbReference>
<dbReference type="InterPro" id="IPR035437">
    <property type="entry name" value="SNase_OB-fold_sf"/>
</dbReference>
<protein>
    <recommendedName>
        <fullName evidence="4">TNase-like domain-containing protein</fullName>
    </recommendedName>
</protein>
<dbReference type="PANTHER" id="PTHR12302">
    <property type="entry name" value="EBNA2 BINDING PROTEIN P100"/>
    <property type="match status" value="1"/>
</dbReference>
<evidence type="ECO:0000256" key="1">
    <source>
        <dbReference type="ARBA" id="ARBA00022722"/>
    </source>
</evidence>
<dbReference type="AlphaFoldDB" id="A0A178M084"/>
<evidence type="ECO:0000256" key="2">
    <source>
        <dbReference type="ARBA" id="ARBA00022759"/>
    </source>
</evidence>
<comment type="caution">
    <text evidence="5">The sequence shown here is derived from an EMBL/GenBank/DDBJ whole genome shotgun (WGS) entry which is preliminary data.</text>
</comment>
<feature type="domain" description="TNase-like" evidence="4">
    <location>
        <begin position="1"/>
        <end position="119"/>
    </location>
</feature>
<keyword evidence="3" id="KW-0378">Hydrolase</keyword>
<evidence type="ECO:0000259" key="4">
    <source>
        <dbReference type="PROSITE" id="PS50830"/>
    </source>
</evidence>
<proteinExistence type="predicted"/>
<keyword evidence="1" id="KW-0540">Nuclease</keyword>
<dbReference type="Gene3D" id="2.40.50.90">
    <property type="match status" value="1"/>
</dbReference>
<dbReference type="PANTHER" id="PTHR12302:SF3">
    <property type="entry name" value="SERINE_THREONINE-PROTEIN KINASE 31"/>
    <property type="match status" value="1"/>
</dbReference>
<dbReference type="PROSITE" id="PS50830">
    <property type="entry name" value="TNASE_3"/>
    <property type="match status" value="1"/>
</dbReference>
<dbReference type="EMBL" id="LWQS01000096">
    <property type="protein sequence ID" value="OAN39816.1"/>
    <property type="molecule type" value="Genomic_DNA"/>
</dbReference>
<name>A0A178M084_9CHLR</name>
<dbReference type="GO" id="GO:0004519">
    <property type="term" value="F:endonuclease activity"/>
    <property type="evidence" value="ECO:0007669"/>
    <property type="project" value="UniProtKB-KW"/>
</dbReference>
<accession>A0A178M084</accession>
<dbReference type="InterPro" id="IPR016071">
    <property type="entry name" value="Staphylococal_nuclease_OB-fold"/>
</dbReference>